<comment type="similarity">
    <text evidence="1">Belongs to the esterase D family.</text>
</comment>
<dbReference type="SUPFAM" id="SSF48452">
    <property type="entry name" value="TPR-like"/>
    <property type="match status" value="1"/>
</dbReference>
<keyword evidence="2" id="KW-0378">Hydrolase</keyword>
<comment type="caution">
    <text evidence="5">The sequence shown here is derived from an EMBL/GenBank/DDBJ whole genome shotgun (WGS) entry which is preliminary data.</text>
</comment>
<evidence type="ECO:0000256" key="1">
    <source>
        <dbReference type="ARBA" id="ARBA00005622"/>
    </source>
</evidence>
<dbReference type="EMBL" id="JAVDQD010000017">
    <property type="protein sequence ID" value="MDR6242042.1"/>
    <property type="molecule type" value="Genomic_DNA"/>
</dbReference>
<dbReference type="Pfam" id="PF13181">
    <property type="entry name" value="TPR_8"/>
    <property type="match status" value="2"/>
</dbReference>
<protein>
    <recommendedName>
        <fullName evidence="7">Esterase</fullName>
    </recommendedName>
</protein>
<dbReference type="RefSeq" id="WP_309943371.1">
    <property type="nucleotide sequence ID" value="NZ_AP025305.1"/>
</dbReference>
<accession>A0AAE3XRY1</accession>
<evidence type="ECO:0000256" key="4">
    <source>
        <dbReference type="SAM" id="SignalP"/>
    </source>
</evidence>
<evidence type="ECO:0000313" key="6">
    <source>
        <dbReference type="Proteomes" id="UP001185092"/>
    </source>
</evidence>
<dbReference type="Gene3D" id="3.40.50.1820">
    <property type="entry name" value="alpha/beta hydrolase"/>
    <property type="match status" value="1"/>
</dbReference>
<dbReference type="GO" id="GO:0016788">
    <property type="term" value="F:hydrolase activity, acting on ester bonds"/>
    <property type="evidence" value="ECO:0007669"/>
    <property type="project" value="TreeGrafter"/>
</dbReference>
<evidence type="ECO:0000256" key="3">
    <source>
        <dbReference type="PROSITE-ProRule" id="PRU00339"/>
    </source>
</evidence>
<evidence type="ECO:0008006" key="7">
    <source>
        <dbReference type="Google" id="ProtNLM"/>
    </source>
</evidence>
<reference evidence="5" key="1">
    <citation type="submission" date="2023-07" db="EMBL/GenBank/DDBJ databases">
        <title>Genomic Encyclopedia of Type Strains, Phase IV (KMG-IV): sequencing the most valuable type-strain genomes for metagenomic binning, comparative biology and taxonomic classification.</title>
        <authorList>
            <person name="Goeker M."/>
        </authorList>
    </citation>
    <scope>NUCLEOTIDE SEQUENCE</scope>
    <source>
        <strain evidence="5">DSM 26174</strain>
    </source>
</reference>
<dbReference type="PROSITE" id="PS50005">
    <property type="entry name" value="TPR"/>
    <property type="match status" value="1"/>
</dbReference>
<dbReference type="AlphaFoldDB" id="A0AAE3XRY1"/>
<dbReference type="InterPro" id="IPR029058">
    <property type="entry name" value="AB_hydrolase_fold"/>
</dbReference>
<feature type="signal peptide" evidence="4">
    <location>
        <begin position="1"/>
        <end position="20"/>
    </location>
</feature>
<evidence type="ECO:0000313" key="5">
    <source>
        <dbReference type="EMBL" id="MDR6242042.1"/>
    </source>
</evidence>
<dbReference type="InterPro" id="IPR011990">
    <property type="entry name" value="TPR-like_helical_dom_sf"/>
</dbReference>
<dbReference type="SUPFAM" id="SSF53474">
    <property type="entry name" value="alpha/beta-Hydrolases"/>
    <property type="match status" value="1"/>
</dbReference>
<gene>
    <name evidence="5" type="ORF">HNQ88_005129</name>
</gene>
<dbReference type="InterPro" id="IPR000801">
    <property type="entry name" value="Esterase-like"/>
</dbReference>
<dbReference type="PANTHER" id="PTHR40841:SF2">
    <property type="entry name" value="SIDEROPHORE-DEGRADING ESTERASE (EUROFUNG)"/>
    <property type="match status" value="1"/>
</dbReference>
<feature type="repeat" description="TPR" evidence="3">
    <location>
        <begin position="364"/>
        <end position="397"/>
    </location>
</feature>
<dbReference type="SMART" id="SM00028">
    <property type="entry name" value="TPR"/>
    <property type="match status" value="2"/>
</dbReference>
<dbReference type="Gene3D" id="1.25.40.10">
    <property type="entry name" value="Tetratricopeptide repeat domain"/>
    <property type="match status" value="1"/>
</dbReference>
<feature type="chain" id="PRO_5042071468" description="Esterase" evidence="4">
    <location>
        <begin position="21"/>
        <end position="411"/>
    </location>
</feature>
<name>A0AAE3XRY1_9BACT</name>
<keyword evidence="3" id="KW-0802">TPR repeat</keyword>
<dbReference type="Pfam" id="PF00756">
    <property type="entry name" value="Esterase"/>
    <property type="match status" value="1"/>
</dbReference>
<organism evidence="5 6">
    <name type="scientific">Aureibacter tunicatorum</name>
    <dbReference type="NCBI Taxonomy" id="866807"/>
    <lineage>
        <taxon>Bacteria</taxon>
        <taxon>Pseudomonadati</taxon>
        <taxon>Bacteroidota</taxon>
        <taxon>Cytophagia</taxon>
        <taxon>Cytophagales</taxon>
        <taxon>Persicobacteraceae</taxon>
        <taxon>Aureibacter</taxon>
    </lineage>
</organism>
<dbReference type="Proteomes" id="UP001185092">
    <property type="component" value="Unassembled WGS sequence"/>
</dbReference>
<dbReference type="InterPro" id="IPR019734">
    <property type="entry name" value="TPR_rpt"/>
</dbReference>
<sequence>MKRIYTLLILTFCITQFAFTQNKVYLSQTGLVDSIYSQVLGQSRKIYIQAPQHIKANQKYPVAYVLDGEILLPAVKTIHDYYSGGYMPEMFIIGISNDHDRLRDLTTSPVKTLYDMPAREANGEAENFVTFLNEELFPHIENNYPVTGYRTLIGHSYGGLFTMYALINHSDLFANYLAIDPSMDWDDQRLLKEAKEKLTSKQFAHQALFISLSGQLHMQNSSITIDNVMEDQSEFTLFARSNIETSEFIKSLDNNGLSYEWKFYPNDLHGTVQLPSIMDGLISIFSWYQMENTDKINNPQTTKEELLAIIDHRENKLKAHFGYLEAPYPEDLLNMSGYMNMEFNQLDKSKMYFEQAIKYYPKSANVYDSMADFYESQGDYANAIKYVKKALEINQKEYYQKRIKALNERMK</sequence>
<dbReference type="InterPro" id="IPR052558">
    <property type="entry name" value="Siderophore_Hydrolase_D"/>
</dbReference>
<keyword evidence="4" id="KW-0732">Signal</keyword>
<dbReference type="PANTHER" id="PTHR40841">
    <property type="entry name" value="SIDEROPHORE TRIACETYLFUSARININE C ESTERASE"/>
    <property type="match status" value="1"/>
</dbReference>
<proteinExistence type="inferred from homology"/>
<keyword evidence="6" id="KW-1185">Reference proteome</keyword>
<evidence type="ECO:0000256" key="2">
    <source>
        <dbReference type="ARBA" id="ARBA00022801"/>
    </source>
</evidence>